<dbReference type="EMBL" id="UPXX01000013">
    <property type="protein sequence ID" value="VBB42008.1"/>
    <property type="molecule type" value="Genomic_DNA"/>
</dbReference>
<organism evidence="4">
    <name type="scientific">Uncultured Desulfatiglans sp</name>
    <dbReference type="NCBI Taxonomy" id="1748965"/>
    <lineage>
        <taxon>Bacteria</taxon>
        <taxon>Pseudomonadati</taxon>
        <taxon>Thermodesulfobacteriota</taxon>
        <taxon>Desulfobacteria</taxon>
        <taxon>Desulfatiglandales</taxon>
        <taxon>Desulfatiglandaceae</taxon>
        <taxon>Desulfatiglans</taxon>
        <taxon>environmental samples</taxon>
    </lineage>
</organism>
<accession>A0A653A231</accession>
<feature type="domain" description="Glycosyltransferase subfamily 4-like N-terminal" evidence="3">
    <location>
        <begin position="13"/>
        <end position="222"/>
    </location>
</feature>
<dbReference type="AlphaFoldDB" id="A0A653A231"/>
<evidence type="ECO:0000313" key="4">
    <source>
        <dbReference type="EMBL" id="VBB42008.1"/>
    </source>
</evidence>
<dbReference type="SUPFAM" id="SSF53756">
    <property type="entry name" value="UDP-Glycosyltransferase/glycogen phosphorylase"/>
    <property type="match status" value="1"/>
</dbReference>
<keyword evidence="4" id="KW-0808">Transferase</keyword>
<proteinExistence type="predicted"/>
<keyword evidence="4" id="KW-0328">Glycosyltransferase</keyword>
<feature type="region of interest" description="Disordered" evidence="2">
    <location>
        <begin position="770"/>
        <end position="791"/>
    </location>
</feature>
<dbReference type="PANTHER" id="PTHR12526:SF626">
    <property type="entry name" value="GLL4300 PROTEIN"/>
    <property type="match status" value="1"/>
</dbReference>
<reference evidence="4" key="1">
    <citation type="submission" date="2018-07" db="EMBL/GenBank/DDBJ databases">
        <authorList>
            <consortium name="Genoscope - CEA"/>
            <person name="William W."/>
        </authorList>
    </citation>
    <scope>NUCLEOTIDE SEQUENCE</scope>
    <source>
        <strain evidence="4">IK1</strain>
    </source>
</reference>
<dbReference type="Gene3D" id="3.40.50.2000">
    <property type="entry name" value="Glycogen Phosphorylase B"/>
    <property type="match status" value="2"/>
</dbReference>
<dbReference type="Pfam" id="PF13439">
    <property type="entry name" value="Glyco_transf_4"/>
    <property type="match status" value="1"/>
</dbReference>
<evidence type="ECO:0000259" key="3">
    <source>
        <dbReference type="Pfam" id="PF13439"/>
    </source>
</evidence>
<dbReference type="EC" id="2.4.-.-" evidence="4"/>
<feature type="coiled-coil region" evidence="1">
    <location>
        <begin position="471"/>
        <end position="652"/>
    </location>
</feature>
<keyword evidence="1" id="KW-0175">Coiled coil</keyword>
<dbReference type="CDD" id="cd03825">
    <property type="entry name" value="GT4_WcaC-like"/>
    <property type="match status" value="1"/>
</dbReference>
<evidence type="ECO:0000256" key="1">
    <source>
        <dbReference type="SAM" id="Coils"/>
    </source>
</evidence>
<protein>
    <submittedName>
        <fullName evidence="4">Glycosyltransferase, group 1 family protein (Modular protein)</fullName>
        <ecNumber evidence="4">2.4.-.-</ecNumber>
    </submittedName>
</protein>
<evidence type="ECO:0000256" key="2">
    <source>
        <dbReference type="SAM" id="MobiDB-lite"/>
    </source>
</evidence>
<dbReference type="GO" id="GO:0016757">
    <property type="term" value="F:glycosyltransferase activity"/>
    <property type="evidence" value="ECO:0007669"/>
    <property type="project" value="UniProtKB-KW"/>
</dbReference>
<name>A0A653A231_UNCDX</name>
<dbReference type="Pfam" id="PF13692">
    <property type="entry name" value="Glyco_trans_1_4"/>
    <property type="match status" value="1"/>
</dbReference>
<gene>
    <name evidence="4" type="ORF">TRIP_B200148</name>
</gene>
<dbReference type="PANTHER" id="PTHR12526">
    <property type="entry name" value="GLYCOSYLTRANSFERASE"/>
    <property type="match status" value="1"/>
</dbReference>
<sequence length="847" mass="96382">MKVSHINTYDQTGGAARAAYRLHLGLLGMRVESRMLVRWKHSREETIHCADPGERPPRLEKDFRLIEAVQEHYIRRYRTPVSNTLFSFPYPGVDIGARPEIQGADIVNLHWVTDFLSPVTLGRLFRSGKPVVWTLHDQEAFTGGCHYSAGCRGYEEGCRDCPQLQDDPLGLPAAVLKDKQGLFEGADLTIATPSRWMAECARRSLLFRGRRIEVIPNGLETNVFKPSYRPKAKERLGLDPDTRTILFGAEYGTEKRKGFAELVRVLSNCRRDPSFEAWIEEDRICLLCFGYPPAEWEQAGLRVMSLGYLSSQEAVRNAYVAADVFVQSSLEDNLPNTMLEAMSCGTPVVAFVVGGMPDVIRSGENGFLVAPGDINGMAIAVIETLADEEKRACLGRNARRCIVDRFSLHHQAGRYLKLYESVLRGRTRLKRNKNGAPAAPDATGVGRLQGDAVWNVDFGGEVESLRVPLRLESFERMTRFLEEENDALKAESEARLQQVFSLTEGLARKQTEMNDLFSEMDRLEKDRIARGGQIESLRQKLAEVEKESGERLQQIRRLDEQAVHLNQALKDKNETEGRLVAEVRRLDADRLERGGQIERLLEKLAGVEEDNAKRLEQIHRLDGYTVQLNQALREKNETEEQLLAEVRRLEADRIERGRQLTLTGKRVKDLEEKCAAQLRQIGALYDRLEKAEAALEEKTKAEEVFRAEMAHLENDRRRGIEQIEGLRKELERKDAEGAARITAKDRLIASLGKKLKVLEKDLQQCRESLSREEERNTLSEKSSLLEETDKQRLQEDLEKCENRVVEMEARIRLAERERELMSAKLEAQKKVLGRRLVRILRALGLLP</sequence>
<dbReference type="InterPro" id="IPR028098">
    <property type="entry name" value="Glyco_trans_4-like_N"/>
</dbReference>